<organism evidence="2 3">
    <name type="scientific">Fraxinus pennsylvanica</name>
    <dbReference type="NCBI Taxonomy" id="56036"/>
    <lineage>
        <taxon>Eukaryota</taxon>
        <taxon>Viridiplantae</taxon>
        <taxon>Streptophyta</taxon>
        <taxon>Embryophyta</taxon>
        <taxon>Tracheophyta</taxon>
        <taxon>Spermatophyta</taxon>
        <taxon>Magnoliopsida</taxon>
        <taxon>eudicotyledons</taxon>
        <taxon>Gunneridae</taxon>
        <taxon>Pentapetalae</taxon>
        <taxon>asterids</taxon>
        <taxon>lamiids</taxon>
        <taxon>Lamiales</taxon>
        <taxon>Oleaceae</taxon>
        <taxon>Oleeae</taxon>
        <taxon>Fraxinus</taxon>
    </lineage>
</organism>
<dbReference type="AlphaFoldDB" id="A0AAD2E743"/>
<dbReference type="Proteomes" id="UP000834106">
    <property type="component" value="Chromosome 15"/>
</dbReference>
<name>A0AAD2E743_9LAMI</name>
<accession>A0AAD2E743</accession>
<protein>
    <submittedName>
        <fullName evidence="2">Uncharacterized protein</fullName>
    </submittedName>
</protein>
<evidence type="ECO:0000313" key="2">
    <source>
        <dbReference type="EMBL" id="CAI9777281.1"/>
    </source>
</evidence>
<sequence>MDLKGGERSDEGLRQKEPDAKARVDGATTVMNGRLFSASAAGVPPDNAVASSQQLPPVTFDATGKDATVGNYAASAGDAPLMNCLNAGAVLSAKRWCRLDKAFEILLRKRFCVFPSYIGKCWVFIEQVSKPILRILSPTTVVDLTSLLSVDVFEASKPPQPSEPFFALPPPKANVLRPTTPITSFVI</sequence>
<dbReference type="EMBL" id="OU503050">
    <property type="protein sequence ID" value="CAI9777281.1"/>
    <property type="molecule type" value="Genomic_DNA"/>
</dbReference>
<evidence type="ECO:0000313" key="3">
    <source>
        <dbReference type="Proteomes" id="UP000834106"/>
    </source>
</evidence>
<evidence type="ECO:0000256" key="1">
    <source>
        <dbReference type="SAM" id="MobiDB-lite"/>
    </source>
</evidence>
<feature type="region of interest" description="Disordered" evidence="1">
    <location>
        <begin position="1"/>
        <end position="24"/>
    </location>
</feature>
<keyword evidence="3" id="KW-1185">Reference proteome</keyword>
<reference evidence="2" key="1">
    <citation type="submission" date="2023-05" db="EMBL/GenBank/DDBJ databases">
        <authorList>
            <person name="Huff M."/>
        </authorList>
    </citation>
    <scope>NUCLEOTIDE SEQUENCE</scope>
</reference>
<proteinExistence type="predicted"/>
<gene>
    <name evidence="2" type="ORF">FPE_LOCUS24711</name>
</gene>